<name>A0A2U3P0W6_9MYCO</name>
<evidence type="ECO:0000313" key="2">
    <source>
        <dbReference type="Proteomes" id="UP000240988"/>
    </source>
</evidence>
<reference evidence="1 2" key="1">
    <citation type="submission" date="2017-01" db="EMBL/GenBank/DDBJ databases">
        <authorList>
            <consortium name="Urmite Genomes"/>
        </authorList>
    </citation>
    <scope>NUCLEOTIDE SEQUENCE [LARGE SCALE GENOMIC DNA]</scope>
    <source>
        <strain evidence="1 2">AB57</strain>
    </source>
</reference>
<dbReference type="CDD" id="cd24146">
    <property type="entry name" value="nat-AmDH_N_like"/>
    <property type="match status" value="1"/>
</dbReference>
<accession>A0A2U3P0W6</accession>
<dbReference type="SUPFAM" id="SSF51735">
    <property type="entry name" value="NAD(P)-binding Rossmann-fold domains"/>
    <property type="match status" value="1"/>
</dbReference>
<dbReference type="AlphaFoldDB" id="A0A2U3P0W6"/>
<organism evidence="1 2">
    <name type="scientific">Mycobacterium rhizamassiliense</name>
    <dbReference type="NCBI Taxonomy" id="1841860"/>
    <lineage>
        <taxon>Bacteria</taxon>
        <taxon>Bacillati</taxon>
        <taxon>Actinomycetota</taxon>
        <taxon>Actinomycetes</taxon>
        <taxon>Mycobacteriales</taxon>
        <taxon>Mycobacteriaceae</taxon>
        <taxon>Mycobacterium</taxon>
    </lineage>
</organism>
<dbReference type="RefSeq" id="WP_077089915.1">
    <property type="nucleotide sequence ID" value="NZ_LT721901.1"/>
</dbReference>
<keyword evidence="2" id="KW-1185">Reference proteome</keyword>
<dbReference type="Gene3D" id="3.40.50.720">
    <property type="entry name" value="NAD(P)-binding Rossmann-like Domain"/>
    <property type="match status" value="1"/>
</dbReference>
<dbReference type="STRING" id="1841860.GCA_900157375_05224"/>
<evidence type="ECO:0000313" key="1">
    <source>
        <dbReference type="EMBL" id="SPM37374.1"/>
    </source>
</evidence>
<gene>
    <name evidence="1" type="ORF">MRAB57_5221</name>
</gene>
<dbReference type="Proteomes" id="UP000240988">
    <property type="component" value="Unassembled WGS sequence"/>
</dbReference>
<protein>
    <submittedName>
        <fullName evidence="1">Dihydrodipicolinate reductase</fullName>
    </submittedName>
</protein>
<sequence>MTRVAQWATGTTGRLALRALIDAPTLELVGVRVYDPGKVRVDAGALAGRPATGVLATDDNARLVRSRPDVVLYMGAVEKHPDDCFADVANLLMAGIDVIATGSSFIDVNAFDPARAADLDAACRRGRSTFLGVGIFPGFWGEAVAPLLARLSAGCGTITVRESLSYAGYPSREILVDVMGYGQSPHSTAPLLSDPARAGSAFLATASVLARALGVEIVAVQPFRETAVTPSALRVAAGDIAAGTVAAMKLGVRADCGPVTIVVEHVTWLDGGVAPEWSSAEGYEIEFDGAPTLRCHLVLGTAGEDRTEMGCLATAMHAVHAIDYVTAAPPGIVDLAKTGSITGGHAWPQR</sequence>
<proteinExistence type="predicted"/>
<dbReference type="EMBL" id="FUFA01000005">
    <property type="protein sequence ID" value="SPM37374.1"/>
    <property type="molecule type" value="Genomic_DNA"/>
</dbReference>
<dbReference type="OrthoDB" id="4681066at2"/>
<dbReference type="InterPro" id="IPR036291">
    <property type="entry name" value="NAD(P)-bd_dom_sf"/>
</dbReference>